<evidence type="ECO:0000313" key="2">
    <source>
        <dbReference type="EMBL" id="MFC5602179.1"/>
    </source>
</evidence>
<gene>
    <name evidence="2" type="ORF">ACFPTP_02755</name>
</gene>
<dbReference type="RefSeq" id="WP_381441961.1">
    <property type="nucleotide sequence ID" value="NZ_JBHSNP010000004.1"/>
</dbReference>
<dbReference type="EMBL" id="JBHSNP010000004">
    <property type="protein sequence ID" value="MFC5602179.1"/>
    <property type="molecule type" value="Genomic_DNA"/>
</dbReference>
<keyword evidence="3" id="KW-1185">Reference proteome</keyword>
<feature type="transmembrane region" description="Helical" evidence="1">
    <location>
        <begin position="55"/>
        <end position="77"/>
    </location>
</feature>
<name>A0ABW0TUZ9_9BACL</name>
<dbReference type="Proteomes" id="UP001596071">
    <property type="component" value="Unassembled WGS sequence"/>
</dbReference>
<proteinExistence type="predicted"/>
<sequence>MANDNFEKRMEFLKKSYERVPSSFDPDEVFRKIDEEKVPQPTIQKSSKGEIRQRITVWAVSLASVFMIGLIGAGLVFDQKQKSEEEIIQSPIKDEFIENLLKRYEEEREKRREMLKLDEVFFKHYASYADSTMDLLKNESYLDMVREGTEKTPLEEIYNRAIEELKLPSEMMKDLKENSLQKDERGSIIFLGDYRRKVKVLIEIYDQILKENKEAVDAYEVDPPIDKAEIMMLSSDSFPEQLQNIIETMRDQSIRLYQEKYSGEIRTRYYNLNLPNDLLTKLHDHTQAYIMMMEDEPYMYGPILQYPLHEIVYKLGRMEQTLINVEYEDSSLYPVLESYYLIIFNDLVKGSEYTKIFDEEGVLLPDYQDVWRGMAANGDVSPLSYVMQPIVKEMEASGWRESKSWDSLSNDALKDAIVLSREGQLEYYMYGERPDFKSETIQFPNESFWNEVQGLYADFQEAYDKSILQGISPIHVLGVFNYANEMDDPETMYHLLSESATYDNFGTIELDDYVKNWRKGFSHFRNATEVRFDQNTVYRSQHKFHSHLSFTGSDREVQMIFNEEGIWEVYSGYMETLPSYQMSPERGFKDILDFGEYTYRAVNMPDYDMKYLNGVSALDMVGAYFYSLSRGNYEVQYKLFFQGNGSEAVDMETYLENPEKYSQSPPYEDGMYKRASFQGLEQDENGNWPGVATLTVDTELYPDLPSELKFHMIWTEDGWRVKFNPFEQ</sequence>
<evidence type="ECO:0000256" key="1">
    <source>
        <dbReference type="SAM" id="Phobius"/>
    </source>
</evidence>
<protein>
    <submittedName>
        <fullName evidence="2">Uncharacterized protein</fullName>
    </submittedName>
</protein>
<evidence type="ECO:0000313" key="3">
    <source>
        <dbReference type="Proteomes" id="UP001596071"/>
    </source>
</evidence>
<keyword evidence="1" id="KW-0812">Transmembrane</keyword>
<comment type="caution">
    <text evidence="2">The sequence shown here is derived from an EMBL/GenBank/DDBJ whole genome shotgun (WGS) entry which is preliminary data.</text>
</comment>
<accession>A0ABW0TUZ9</accession>
<organism evidence="2 3">
    <name type="scientific">Sporosarcina koreensis</name>
    <dbReference type="NCBI Taxonomy" id="334735"/>
    <lineage>
        <taxon>Bacteria</taxon>
        <taxon>Bacillati</taxon>
        <taxon>Bacillota</taxon>
        <taxon>Bacilli</taxon>
        <taxon>Bacillales</taxon>
        <taxon>Caryophanaceae</taxon>
        <taxon>Sporosarcina</taxon>
    </lineage>
</organism>
<reference evidence="3" key="1">
    <citation type="journal article" date="2019" name="Int. J. Syst. Evol. Microbiol.">
        <title>The Global Catalogue of Microorganisms (GCM) 10K type strain sequencing project: providing services to taxonomists for standard genome sequencing and annotation.</title>
        <authorList>
            <consortium name="The Broad Institute Genomics Platform"/>
            <consortium name="The Broad Institute Genome Sequencing Center for Infectious Disease"/>
            <person name="Wu L."/>
            <person name="Ma J."/>
        </authorList>
    </citation>
    <scope>NUCLEOTIDE SEQUENCE [LARGE SCALE GENOMIC DNA]</scope>
    <source>
        <strain evidence="3">KACC 11299</strain>
    </source>
</reference>
<keyword evidence="1" id="KW-1133">Transmembrane helix</keyword>
<keyword evidence="1" id="KW-0472">Membrane</keyword>